<dbReference type="Gene3D" id="2.30.30.40">
    <property type="entry name" value="SH3 Domains"/>
    <property type="match status" value="1"/>
</dbReference>
<accession>A0A7R9L3X9</accession>
<dbReference type="Gene3D" id="1.20.900.10">
    <property type="entry name" value="Dbl homology (DH) domain"/>
    <property type="match status" value="1"/>
</dbReference>
<evidence type="ECO:0008006" key="7">
    <source>
        <dbReference type="Google" id="ProtNLM"/>
    </source>
</evidence>
<evidence type="ECO:0000313" key="6">
    <source>
        <dbReference type="Proteomes" id="UP000759131"/>
    </source>
</evidence>
<dbReference type="Pfam" id="PF14604">
    <property type="entry name" value="SH3_9"/>
    <property type="match status" value="1"/>
</dbReference>
<feature type="domain" description="SH3" evidence="3">
    <location>
        <begin position="35"/>
        <end position="94"/>
    </location>
</feature>
<dbReference type="Proteomes" id="UP000759131">
    <property type="component" value="Unassembled WGS sequence"/>
</dbReference>
<evidence type="ECO:0000313" key="5">
    <source>
        <dbReference type="EMBL" id="CAD7634684.1"/>
    </source>
</evidence>
<dbReference type="Pfam" id="PF00621">
    <property type="entry name" value="RhoGEF"/>
    <property type="match status" value="1"/>
</dbReference>
<dbReference type="FunFam" id="2.30.30.40:FF:000072">
    <property type="entry name" value="Unconventional Myosin IB"/>
    <property type="match status" value="1"/>
</dbReference>
<organism evidence="5">
    <name type="scientific">Medioppia subpectinata</name>
    <dbReference type="NCBI Taxonomy" id="1979941"/>
    <lineage>
        <taxon>Eukaryota</taxon>
        <taxon>Metazoa</taxon>
        <taxon>Ecdysozoa</taxon>
        <taxon>Arthropoda</taxon>
        <taxon>Chelicerata</taxon>
        <taxon>Arachnida</taxon>
        <taxon>Acari</taxon>
        <taxon>Acariformes</taxon>
        <taxon>Sarcoptiformes</taxon>
        <taxon>Oribatida</taxon>
        <taxon>Brachypylina</taxon>
        <taxon>Oppioidea</taxon>
        <taxon>Oppiidae</taxon>
        <taxon>Medioppia</taxon>
    </lineage>
</organism>
<dbReference type="EMBL" id="CAJPIZ010015125">
    <property type="protein sequence ID" value="CAG2115114.1"/>
    <property type="molecule type" value="Genomic_DNA"/>
</dbReference>
<dbReference type="EMBL" id="OC869700">
    <property type="protein sequence ID" value="CAD7634684.1"/>
    <property type="molecule type" value="Genomic_DNA"/>
</dbReference>
<dbReference type="PROSITE" id="PS50010">
    <property type="entry name" value="DH_2"/>
    <property type="match status" value="1"/>
</dbReference>
<dbReference type="GO" id="GO:0005737">
    <property type="term" value="C:cytoplasm"/>
    <property type="evidence" value="ECO:0007669"/>
    <property type="project" value="TreeGrafter"/>
</dbReference>
<reference evidence="5" key="1">
    <citation type="submission" date="2020-11" db="EMBL/GenBank/DDBJ databases">
        <authorList>
            <person name="Tran Van P."/>
        </authorList>
    </citation>
    <scope>NUCLEOTIDE SEQUENCE</scope>
</reference>
<dbReference type="InterPro" id="IPR011993">
    <property type="entry name" value="PH-like_dom_sf"/>
</dbReference>
<dbReference type="InterPro" id="IPR035899">
    <property type="entry name" value="DBL_dom_sf"/>
</dbReference>
<feature type="non-terminal residue" evidence="5">
    <location>
        <position position="1"/>
    </location>
</feature>
<dbReference type="SMART" id="SM00325">
    <property type="entry name" value="RhoGEF"/>
    <property type="match status" value="1"/>
</dbReference>
<dbReference type="CDD" id="cd11877">
    <property type="entry name" value="SH3_PIX"/>
    <property type="match status" value="1"/>
</dbReference>
<dbReference type="SUPFAM" id="SSF48065">
    <property type="entry name" value="DBL homology domain (DH-domain)"/>
    <property type="match status" value="1"/>
</dbReference>
<name>A0A7R9L3X9_9ACAR</name>
<dbReference type="InterPro" id="IPR036028">
    <property type="entry name" value="SH3-like_dom_sf"/>
</dbReference>
<feature type="domain" description="DH" evidence="4">
    <location>
        <begin position="123"/>
        <end position="305"/>
    </location>
</feature>
<evidence type="ECO:0000256" key="1">
    <source>
        <dbReference type="ARBA" id="ARBA00022443"/>
    </source>
</evidence>
<dbReference type="InterPro" id="IPR001452">
    <property type="entry name" value="SH3_domain"/>
</dbReference>
<protein>
    <recommendedName>
        <fullName evidence="7">Rho guanine nucleotide exchange factor 7</fullName>
    </recommendedName>
</protein>
<dbReference type="OrthoDB" id="443981at2759"/>
<keyword evidence="6" id="KW-1185">Reference proteome</keyword>
<dbReference type="GO" id="GO:0016192">
    <property type="term" value="P:vesicle-mediated transport"/>
    <property type="evidence" value="ECO:0007669"/>
    <property type="project" value="UniProtKB-ARBA"/>
</dbReference>
<dbReference type="Gene3D" id="2.30.29.30">
    <property type="entry name" value="Pleckstrin-homology domain (PH domain)/Phosphotyrosine-binding domain (PTB)"/>
    <property type="match status" value="1"/>
</dbReference>
<dbReference type="PROSITE" id="PS50002">
    <property type="entry name" value="SH3"/>
    <property type="match status" value="1"/>
</dbReference>
<keyword evidence="1 2" id="KW-0728">SH3 domain</keyword>
<proteinExistence type="predicted"/>
<dbReference type="AlphaFoldDB" id="A0A7R9L3X9"/>
<dbReference type="CDD" id="cd00160">
    <property type="entry name" value="RhoGEF"/>
    <property type="match status" value="1"/>
</dbReference>
<gene>
    <name evidence="5" type="ORF">OSB1V03_LOCUS15080</name>
</gene>
<dbReference type="SUPFAM" id="SSF50044">
    <property type="entry name" value="SH3-domain"/>
    <property type="match status" value="1"/>
</dbReference>
<sequence>MDTSPADTRSGRPSLSCDMQSTVVNNGLIGANHNNAIKLVKAIYQFKANNNDELCFDKDDIITLTQWPSGGWWEGTLNGITGWFPSNYCQPLTASDAELKDTDGLSLGLNNVSNSHDTDAQQYRQMVFQDIEDTESAYVRDMMDTINRYLKPIQHSQILPDNEINSIIRIVQEICSVHRRFLVTLNGLNSLPHKEVRIGGVFLEFAPHIKAVHLDYCSNHAKFVHSIEKYKKDICALFSSLNPTDGNAGNVQLTSCLSASFRRIDKYPALLQELQRYTDESHIDRGDTQRAGFVFRDLSMSCLELRRQKEMELEVMLGNIKNWDQGLKNIQSYGEIIRMDSVSIHIIPDYSEMKKDRYLVLFPQILLVLSVSTEMTSFVFE</sequence>
<dbReference type="SMART" id="SM00326">
    <property type="entry name" value="SH3"/>
    <property type="match status" value="1"/>
</dbReference>
<evidence type="ECO:0000259" key="4">
    <source>
        <dbReference type="PROSITE" id="PS50010"/>
    </source>
</evidence>
<dbReference type="GO" id="GO:0005085">
    <property type="term" value="F:guanyl-nucleotide exchange factor activity"/>
    <property type="evidence" value="ECO:0007669"/>
    <property type="project" value="InterPro"/>
</dbReference>
<dbReference type="PANTHER" id="PTHR46026">
    <property type="entry name" value="RHO-TYPE GUANINE NUCLEOTIDE EXCHANGE FACTOR, ISOFORM F"/>
    <property type="match status" value="1"/>
</dbReference>
<evidence type="ECO:0000259" key="3">
    <source>
        <dbReference type="PROSITE" id="PS50002"/>
    </source>
</evidence>
<dbReference type="PANTHER" id="PTHR46026:SF1">
    <property type="entry name" value="RHO-TYPE GUANINE NUCLEOTIDE EXCHANGE FACTOR, ISOFORM F"/>
    <property type="match status" value="1"/>
</dbReference>
<dbReference type="PRINTS" id="PR00452">
    <property type="entry name" value="SH3DOMAIN"/>
</dbReference>
<dbReference type="InterPro" id="IPR000219">
    <property type="entry name" value="DH_dom"/>
</dbReference>
<evidence type="ECO:0000256" key="2">
    <source>
        <dbReference type="PROSITE-ProRule" id="PRU00192"/>
    </source>
</evidence>